<reference evidence="2" key="1">
    <citation type="journal article" date="2007" name="Plant Cell">
        <title>Dothideomycete-plant interactions illuminated by genome sequencing and EST analysis of the wheat pathogen Stagonospora nodorum.</title>
        <authorList>
            <person name="Hane J.K."/>
            <person name="Lowe R.G."/>
            <person name="Solomon P.S."/>
            <person name="Tan K.C."/>
            <person name="Schoch C.L."/>
            <person name="Spatafora J.W."/>
            <person name="Crous P.W."/>
            <person name="Kodira C."/>
            <person name="Birren B.W."/>
            <person name="Galagan J.E."/>
            <person name="Torriani S.F."/>
            <person name="McDonald B.A."/>
            <person name="Oliver R.P."/>
        </authorList>
    </citation>
    <scope>NUCLEOTIDE SEQUENCE [LARGE SCALE GENOMIC DNA]</scope>
    <source>
        <strain evidence="2">SN15 / ATCC MYA-4574 / FGSC 10173</strain>
    </source>
</reference>
<proteinExistence type="predicted"/>
<dbReference type="RefSeq" id="XP_001792528.1">
    <property type="nucleotide sequence ID" value="XM_001792476.1"/>
</dbReference>
<dbReference type="HOGENOM" id="CLU_2441603_0_0_1"/>
<protein>
    <submittedName>
        <fullName evidence="1">Uncharacterized protein</fullName>
    </submittedName>
</protein>
<evidence type="ECO:0000313" key="2">
    <source>
        <dbReference type="Proteomes" id="UP000001055"/>
    </source>
</evidence>
<dbReference type="KEGG" id="pno:SNOG_01904"/>
<dbReference type="InParanoid" id="Q0V260"/>
<dbReference type="STRING" id="321614.Q0V260"/>
<dbReference type="GeneID" id="5969378"/>
<dbReference type="Pfam" id="PF06487">
    <property type="entry name" value="SAP18"/>
    <property type="match status" value="1"/>
</dbReference>
<dbReference type="Gene3D" id="3.10.20.550">
    <property type="entry name" value="ASAP complex, SAP18 subunit"/>
    <property type="match status" value="1"/>
</dbReference>
<dbReference type="eggNOG" id="KOG3391">
    <property type="taxonomic scope" value="Eukaryota"/>
</dbReference>
<dbReference type="EMBL" id="CH445327">
    <property type="protein sequence ID" value="EAT90116.1"/>
    <property type="molecule type" value="Genomic_DNA"/>
</dbReference>
<dbReference type="Proteomes" id="UP000001055">
    <property type="component" value="Unassembled WGS sequence"/>
</dbReference>
<accession>Q0V260</accession>
<name>Q0V260_PHANO</name>
<dbReference type="InterPro" id="IPR042534">
    <property type="entry name" value="SAP18_sf"/>
</dbReference>
<gene>
    <name evidence="1" type="ORF">SNOG_01904</name>
</gene>
<organism evidence="1 2">
    <name type="scientific">Phaeosphaeria nodorum (strain SN15 / ATCC MYA-4574 / FGSC 10173)</name>
    <name type="common">Glume blotch fungus</name>
    <name type="synonym">Parastagonospora nodorum</name>
    <dbReference type="NCBI Taxonomy" id="321614"/>
    <lineage>
        <taxon>Eukaryota</taxon>
        <taxon>Fungi</taxon>
        <taxon>Dikarya</taxon>
        <taxon>Ascomycota</taxon>
        <taxon>Pezizomycotina</taxon>
        <taxon>Dothideomycetes</taxon>
        <taxon>Pleosporomycetidae</taxon>
        <taxon>Pleosporales</taxon>
        <taxon>Pleosporineae</taxon>
        <taxon>Phaeosphaeriaceae</taxon>
        <taxon>Parastagonospora</taxon>
    </lineage>
</organism>
<dbReference type="AlphaFoldDB" id="Q0V260"/>
<dbReference type="VEuPathDB" id="FungiDB:JI435_019040"/>
<sequence length="90" mass="9649">MAAHAAHQNRQTDYDAIPVALVLQTGCLSQAIPSQLPQPYTGSRIAFRLVYPDIQGSNRPGAPGRFISRDIGSVIIGARTRNDDADMEAG</sequence>
<dbReference type="InterPro" id="IPR010516">
    <property type="entry name" value="SAP18"/>
</dbReference>
<evidence type="ECO:0000313" key="1">
    <source>
        <dbReference type="EMBL" id="EAT90116.1"/>
    </source>
</evidence>